<dbReference type="SUPFAM" id="SSF48371">
    <property type="entry name" value="ARM repeat"/>
    <property type="match status" value="1"/>
</dbReference>
<accession>A0A8J1XHV0</accession>
<comment type="similarity">
    <text evidence="2 6">Belongs to the adaptor complexes large subunit family.</text>
</comment>
<dbReference type="GO" id="GO:0030276">
    <property type="term" value="F:clathrin binding"/>
    <property type="evidence" value="ECO:0007669"/>
    <property type="project" value="InterPro"/>
</dbReference>
<dbReference type="PIRSF" id="PIRSF002291">
    <property type="entry name" value="AP_complex_beta"/>
    <property type="match status" value="1"/>
</dbReference>
<evidence type="ECO:0000256" key="3">
    <source>
        <dbReference type="ARBA" id="ARBA00022448"/>
    </source>
</evidence>
<keyword evidence="5 6" id="KW-0472">Membrane</keyword>
<dbReference type="GO" id="GO:0016192">
    <property type="term" value="P:vesicle-mediated transport"/>
    <property type="evidence" value="ECO:0007669"/>
    <property type="project" value="InterPro"/>
</dbReference>
<dbReference type="OrthoDB" id="10254310at2759"/>
<dbReference type="InterPro" id="IPR011989">
    <property type="entry name" value="ARM-like"/>
</dbReference>
<evidence type="ECO:0000256" key="2">
    <source>
        <dbReference type="ARBA" id="ARBA00006613"/>
    </source>
</evidence>
<dbReference type="GO" id="GO:0030117">
    <property type="term" value="C:membrane coat"/>
    <property type="evidence" value="ECO:0007669"/>
    <property type="project" value="InterPro"/>
</dbReference>
<dbReference type="InterPro" id="IPR016024">
    <property type="entry name" value="ARM-type_fold"/>
</dbReference>
<keyword evidence="4 6" id="KW-0653">Protein transport</keyword>
<dbReference type="InterPro" id="IPR002553">
    <property type="entry name" value="Clathrin/coatomer_adapt-like_N"/>
</dbReference>
<keyword evidence="3 6" id="KW-0813">Transport</keyword>
<reference evidence="7" key="1">
    <citation type="submission" date="2022-03" db="EMBL/GenBank/DDBJ databases">
        <authorList>
            <person name="Martin C."/>
        </authorList>
    </citation>
    <scope>NUCLEOTIDE SEQUENCE</scope>
</reference>
<name>A0A8J1XHV0_OWEFU</name>
<evidence type="ECO:0000256" key="5">
    <source>
        <dbReference type="ARBA" id="ARBA00023136"/>
    </source>
</evidence>
<dbReference type="PANTHER" id="PTHR11134">
    <property type="entry name" value="ADAPTOR COMPLEX SUBUNIT BETA FAMILY MEMBER"/>
    <property type="match status" value="1"/>
</dbReference>
<dbReference type="Proteomes" id="UP000749559">
    <property type="component" value="Unassembled WGS sequence"/>
</dbReference>
<dbReference type="GO" id="GO:0006886">
    <property type="term" value="P:intracellular protein transport"/>
    <property type="evidence" value="ECO:0007669"/>
    <property type="project" value="InterPro"/>
</dbReference>
<dbReference type="InterPro" id="IPR026739">
    <property type="entry name" value="AP_beta"/>
</dbReference>
<dbReference type="InterPro" id="IPR016342">
    <property type="entry name" value="AP_complex_bsu_1_2_4"/>
</dbReference>
<keyword evidence="8" id="KW-1185">Reference proteome</keyword>
<dbReference type="AlphaFoldDB" id="A0A8J1XHV0"/>
<sequence>MTNTYLDFRDIKEIQQRLKQPDIVADDEAIKSEAIMVIRLMSKGVDTSVLFPEMAKLLAHNDFSIKKMACLFVTNYTDTSNANILLALNSLLKDTVNGNPMIRGLALKTLSSLRQKDLLEHAFTPIMQGFTDRSSYVRRCAISSALKVQQTVPTFIQEHGIVDELYNCLRDGDPIVVVNSISALETILHAENGIVINKNIAFHLLNNLDQYTEWGLVTVFKVLRKFKSQTEDEIFQIMNIADKFFQHHNSSVVVTVMELFLNLIQDFPHLRTEVMSRGKKNLLKFISTGNVELSWSILCFLKPFIVKEPVDFQDHYTEFFCVYSEPVHLKSEKVDILSIVATPANVAHIAEELSMYCSDTDKHMSKCAIKALANIAENIPKTFNMCVKKLLKLLNLEISYISSNVLQTLCNLDLAKYENIKALDAIAKCYETITDNPGKISLFYLLGQYGEHILESPYILEEIVGEISELDQENTMLKMSLLRNIVKLFLKRPAESQEMLGRMLEICVHDKSVEVQERGLFYYKLLQCNGKEVKKVMDVL</sequence>
<dbReference type="EMBL" id="CAIIXF020000011">
    <property type="protein sequence ID" value="CAH1798789.1"/>
    <property type="molecule type" value="Genomic_DNA"/>
</dbReference>
<organism evidence="7 8">
    <name type="scientific">Owenia fusiformis</name>
    <name type="common">Polychaete worm</name>
    <dbReference type="NCBI Taxonomy" id="6347"/>
    <lineage>
        <taxon>Eukaryota</taxon>
        <taxon>Metazoa</taxon>
        <taxon>Spiralia</taxon>
        <taxon>Lophotrochozoa</taxon>
        <taxon>Annelida</taxon>
        <taxon>Polychaeta</taxon>
        <taxon>Sedentaria</taxon>
        <taxon>Canalipalpata</taxon>
        <taxon>Sabellida</taxon>
        <taxon>Oweniida</taxon>
        <taxon>Oweniidae</taxon>
        <taxon>Owenia</taxon>
    </lineage>
</organism>
<protein>
    <recommendedName>
        <fullName evidence="6">AP complex subunit beta</fullName>
    </recommendedName>
</protein>
<comment type="caution">
    <text evidence="7">The sequence shown here is derived from an EMBL/GenBank/DDBJ whole genome shotgun (WGS) entry which is preliminary data.</text>
</comment>
<dbReference type="Gene3D" id="1.25.10.10">
    <property type="entry name" value="Leucine-rich Repeat Variant"/>
    <property type="match status" value="1"/>
</dbReference>
<gene>
    <name evidence="7" type="ORF">OFUS_LOCUS22880</name>
</gene>
<evidence type="ECO:0000256" key="1">
    <source>
        <dbReference type="ARBA" id="ARBA00004308"/>
    </source>
</evidence>
<evidence type="ECO:0000256" key="4">
    <source>
        <dbReference type="ARBA" id="ARBA00022927"/>
    </source>
</evidence>
<evidence type="ECO:0000313" key="8">
    <source>
        <dbReference type="Proteomes" id="UP000749559"/>
    </source>
</evidence>
<dbReference type="Pfam" id="PF01602">
    <property type="entry name" value="Adaptin_N"/>
    <property type="match status" value="1"/>
</dbReference>
<evidence type="ECO:0000256" key="6">
    <source>
        <dbReference type="PIRNR" id="PIRNR002291"/>
    </source>
</evidence>
<comment type="subcellular location">
    <subcellularLocation>
        <location evidence="1">Endomembrane system</location>
    </subcellularLocation>
</comment>
<dbReference type="GO" id="GO:0012505">
    <property type="term" value="C:endomembrane system"/>
    <property type="evidence" value="ECO:0007669"/>
    <property type="project" value="UniProtKB-SubCell"/>
</dbReference>
<proteinExistence type="inferred from homology"/>
<evidence type="ECO:0000313" key="7">
    <source>
        <dbReference type="EMBL" id="CAH1798789.1"/>
    </source>
</evidence>